<evidence type="ECO:0000259" key="1">
    <source>
        <dbReference type="Pfam" id="PF00501"/>
    </source>
</evidence>
<proteinExistence type="predicted"/>
<name>A0ABR4RIB1_BORBO</name>
<dbReference type="InterPro" id="IPR020845">
    <property type="entry name" value="AMP-binding_CS"/>
</dbReference>
<dbReference type="InterPro" id="IPR045851">
    <property type="entry name" value="AMP-bd_C_sf"/>
</dbReference>
<dbReference type="EMBL" id="JGWH01000051">
    <property type="protein sequence ID" value="KCV36666.1"/>
    <property type="molecule type" value="Genomic_DNA"/>
</dbReference>
<dbReference type="PANTHER" id="PTHR43767:SF1">
    <property type="entry name" value="NONRIBOSOMAL PEPTIDE SYNTHASE PES1 (EUROFUNG)-RELATED"/>
    <property type="match status" value="1"/>
</dbReference>
<dbReference type="PROSITE" id="PS00455">
    <property type="entry name" value="AMP_BINDING"/>
    <property type="match status" value="1"/>
</dbReference>
<organism evidence="3 4">
    <name type="scientific">Bordetella bronchiseptica 00-P-2796</name>
    <dbReference type="NCBI Taxonomy" id="1331199"/>
    <lineage>
        <taxon>Bacteria</taxon>
        <taxon>Pseudomonadati</taxon>
        <taxon>Pseudomonadota</taxon>
        <taxon>Betaproteobacteria</taxon>
        <taxon>Burkholderiales</taxon>
        <taxon>Alcaligenaceae</taxon>
        <taxon>Bordetella</taxon>
    </lineage>
</organism>
<dbReference type="PANTHER" id="PTHR43767">
    <property type="entry name" value="LONG-CHAIN-FATTY-ACID--COA LIGASE"/>
    <property type="match status" value="1"/>
</dbReference>
<dbReference type="SUPFAM" id="SSF56801">
    <property type="entry name" value="Acetyl-CoA synthetase-like"/>
    <property type="match status" value="1"/>
</dbReference>
<dbReference type="Proteomes" id="UP000025756">
    <property type="component" value="Unassembled WGS sequence"/>
</dbReference>
<dbReference type="InterPro" id="IPR000873">
    <property type="entry name" value="AMP-dep_synth/lig_dom"/>
</dbReference>
<feature type="domain" description="AMP-binding enzyme C-terminal" evidence="2">
    <location>
        <begin position="445"/>
        <end position="520"/>
    </location>
</feature>
<dbReference type="InterPro" id="IPR050237">
    <property type="entry name" value="ATP-dep_AMP-bd_enzyme"/>
</dbReference>
<dbReference type="Pfam" id="PF13193">
    <property type="entry name" value="AMP-binding_C"/>
    <property type="match status" value="1"/>
</dbReference>
<evidence type="ECO:0000313" key="3">
    <source>
        <dbReference type="EMBL" id="KCV36666.1"/>
    </source>
</evidence>
<reference evidence="3 4" key="1">
    <citation type="submission" date="2014-03" db="EMBL/GenBank/DDBJ databases">
        <title>Genome sequence of Bordetella bronchiseptica.</title>
        <authorList>
            <person name="Harvill E."/>
            <person name="Goodfield L.L."/>
            <person name="Ivanov Y.V."/>
            <person name="Meyer J.A."/>
            <person name="Muse S.J."/>
            <person name="Jacobs N."/>
            <person name="Bendor L."/>
            <person name="Smallridge W.E."/>
            <person name="Brinkac L.M."/>
            <person name="Sanka R."/>
            <person name="Kim M."/>
            <person name="Losada L."/>
        </authorList>
    </citation>
    <scope>NUCLEOTIDE SEQUENCE [LARGE SCALE GENOMIC DNA]</scope>
    <source>
        <strain evidence="3 4">00-P-2796</strain>
    </source>
</reference>
<dbReference type="InterPro" id="IPR025110">
    <property type="entry name" value="AMP-bd_C"/>
</dbReference>
<dbReference type="Gene3D" id="3.40.50.12780">
    <property type="entry name" value="N-terminal domain of ligase-like"/>
    <property type="match status" value="1"/>
</dbReference>
<dbReference type="Pfam" id="PF00501">
    <property type="entry name" value="AMP-binding"/>
    <property type="match status" value="1"/>
</dbReference>
<evidence type="ECO:0000313" key="4">
    <source>
        <dbReference type="Proteomes" id="UP000025756"/>
    </source>
</evidence>
<gene>
    <name evidence="3" type="ORF">L490_4069</name>
</gene>
<accession>A0ABR4RIB1</accession>
<keyword evidence="4" id="KW-1185">Reference proteome</keyword>
<comment type="caution">
    <text evidence="3">The sequence shown here is derived from an EMBL/GenBank/DDBJ whole genome shotgun (WGS) entry which is preliminary data.</text>
</comment>
<sequence>MHGGNDIKAHMADFTLDDIKQRSMAEITAMQARRHGEKAFLHFLPRDERISYAGFDRRSSAVGRGLKAHGVQAGAHVGLILDNCPEMILAVFALAKIGAVWVPINTAAKGKLLVYYLDFADITTLIVHEKYLAPIAACLHELPRLQRIVVVDDGSGHAAQQAPRAIRYAALEQDGREDQAFDADPWQLGALLFTSGTTGPSKAVMWPQAGVNVWAAQNAMARWVAPDDVEYVCLPLFHANALLNSTWTAFVAGATVALTDRYSTTRFWSEIRQCGATRFNSLGAIVNFLWTQPPTPQDRDHKVRLCSMAPVPPYVHEFEARFGVKVFTGYGLSDYCLAASTRLDDPAEKAFSCGKPRPGIDLRIVDDNDIELPAGQTGEIALRSHETWSTASGYYKMPEATLQARRNFLFHTGDRGYLDADGYLYFVDRKKDSIRRRGENISSQEVEAVLTSHPEVVNAAVYPVRGDLPEDEVGASVLLRPGSALSYQDLTRYCVENMSYYMVPRFLEFVDALPLTESGKIEKFKLKQRAEQRPSPLWDREAAGIVVSRASARA</sequence>
<feature type="domain" description="AMP-dependent synthetase/ligase" evidence="1">
    <location>
        <begin position="31"/>
        <end position="395"/>
    </location>
</feature>
<dbReference type="Gene3D" id="3.30.300.30">
    <property type="match status" value="1"/>
</dbReference>
<protein>
    <submittedName>
        <fullName evidence="3">AMP-binding enzyme</fullName>
    </submittedName>
</protein>
<evidence type="ECO:0000259" key="2">
    <source>
        <dbReference type="Pfam" id="PF13193"/>
    </source>
</evidence>
<dbReference type="InterPro" id="IPR042099">
    <property type="entry name" value="ANL_N_sf"/>
</dbReference>